<proteinExistence type="predicted"/>
<dbReference type="SUPFAM" id="SSF141694">
    <property type="entry name" value="AF2212/PG0164-like"/>
    <property type="match status" value="1"/>
</dbReference>
<evidence type="ECO:0000313" key="1">
    <source>
        <dbReference type="EMBL" id="AQP51521.1"/>
    </source>
</evidence>
<name>A0A1Q2CZV4_9ACTN</name>
<dbReference type="Pfam" id="PF08922">
    <property type="entry name" value="DUF1905"/>
    <property type="match status" value="1"/>
</dbReference>
<organism evidence="1 2">
    <name type="scientific">Tessaracoccus flavescens</name>
    <dbReference type="NCBI Taxonomy" id="399497"/>
    <lineage>
        <taxon>Bacteria</taxon>
        <taxon>Bacillati</taxon>
        <taxon>Actinomycetota</taxon>
        <taxon>Actinomycetes</taxon>
        <taxon>Propionibacteriales</taxon>
        <taxon>Propionibacteriaceae</taxon>
        <taxon>Tessaracoccus</taxon>
    </lineage>
</organism>
<gene>
    <name evidence="1" type="ORF">BW733_12580</name>
</gene>
<accession>A0A1Q2CZV4</accession>
<dbReference type="Proteomes" id="UP000188235">
    <property type="component" value="Chromosome"/>
</dbReference>
<evidence type="ECO:0000313" key="2">
    <source>
        <dbReference type="Proteomes" id="UP000188235"/>
    </source>
</evidence>
<dbReference type="STRING" id="399497.BW733_12580"/>
<protein>
    <submittedName>
        <fullName evidence="1">Uncharacterized protein</fullName>
    </submittedName>
</protein>
<dbReference type="AlphaFoldDB" id="A0A1Q2CZV4"/>
<keyword evidence="2" id="KW-1185">Reference proteome</keyword>
<dbReference type="EMBL" id="CP019607">
    <property type="protein sequence ID" value="AQP51521.1"/>
    <property type="molecule type" value="Genomic_DNA"/>
</dbReference>
<sequence>MELEFDGEIIQWRGPAPFLFVPLSEEAAGVVGDSAAILSYGWGCIPVEAVIGGTSFTTSSARATVATCCR</sequence>
<reference evidence="1 2" key="1">
    <citation type="journal article" date="2008" name="Int. J. Syst. Evol. Microbiol.">
        <title>Tessaracoccus flavescens sp. nov., isolated from marine sediment.</title>
        <authorList>
            <person name="Lee D.W."/>
            <person name="Lee S.D."/>
        </authorList>
    </citation>
    <scope>NUCLEOTIDE SEQUENCE [LARGE SCALE GENOMIC DNA]</scope>
    <source>
        <strain evidence="1 2">SST-39T</strain>
    </source>
</reference>
<dbReference type="KEGG" id="tfa:BW733_12580"/>
<dbReference type="InterPro" id="IPR015018">
    <property type="entry name" value="DUF1905"/>
</dbReference>